<name>I0I6S4_CALAS</name>
<evidence type="ECO:0000313" key="1">
    <source>
        <dbReference type="EMBL" id="BAM00962.1"/>
    </source>
</evidence>
<evidence type="ECO:0000313" key="2">
    <source>
        <dbReference type="Proteomes" id="UP000007880"/>
    </source>
</evidence>
<dbReference type="AlphaFoldDB" id="I0I6S4"/>
<dbReference type="EMBL" id="AP012337">
    <property type="protein sequence ID" value="BAM00962.1"/>
    <property type="molecule type" value="Genomic_DNA"/>
</dbReference>
<dbReference type="Proteomes" id="UP000007880">
    <property type="component" value="Chromosome"/>
</dbReference>
<keyword evidence="2" id="KW-1185">Reference proteome</keyword>
<organism evidence="1 2">
    <name type="scientific">Caldilinea aerophila (strain DSM 14535 / JCM 11387 / NBRC 104270 / STL-6-O1)</name>
    <dbReference type="NCBI Taxonomy" id="926550"/>
    <lineage>
        <taxon>Bacteria</taxon>
        <taxon>Bacillati</taxon>
        <taxon>Chloroflexota</taxon>
        <taxon>Caldilineae</taxon>
        <taxon>Caldilineales</taxon>
        <taxon>Caldilineaceae</taxon>
        <taxon>Caldilinea</taxon>
    </lineage>
</organism>
<accession>I0I6S4</accession>
<dbReference type="STRING" id="926550.CLDAP_29220"/>
<dbReference type="HOGENOM" id="CLU_2951544_0_0_0"/>
<reference evidence="1 2" key="1">
    <citation type="submission" date="2012-02" db="EMBL/GenBank/DDBJ databases">
        <title>Complete genome sequence of Caldilinea aerophila DSM 14535 (= NBRC 102666).</title>
        <authorList>
            <person name="Oguchi A."/>
            <person name="Hosoyama A."/>
            <person name="Sekine M."/>
            <person name="Fukai R."/>
            <person name="Kato Y."/>
            <person name="Nakamura S."/>
            <person name="Hanada S."/>
            <person name="Yamazaki S."/>
            <person name="Fujita N."/>
        </authorList>
    </citation>
    <scope>NUCLEOTIDE SEQUENCE [LARGE SCALE GENOMIC DNA]</scope>
    <source>
        <strain evidence="2">DSM 14535 / JCM 11387 / NBRC 104270 / STL-6-O1</strain>
    </source>
</reference>
<protein>
    <submittedName>
        <fullName evidence="1">Uncharacterized protein</fullName>
    </submittedName>
</protein>
<gene>
    <name evidence="1" type="ordered locus">CLDAP_29220</name>
</gene>
<sequence>MVFSESLFAALKNTFSSLFAYRFYAIVADSSEGFARGDAAFTASPLLFPKDRPSLRANR</sequence>
<dbReference type="KEGG" id="cap:CLDAP_29220"/>
<proteinExistence type="predicted"/>